<dbReference type="Proteomes" id="UP000002036">
    <property type="component" value="Chromosome H"/>
</dbReference>
<dbReference type="OrthoDB" id="4068767at2759"/>
<dbReference type="HOGENOM" id="CLU_060982_0_0_1"/>
<dbReference type="AlphaFoldDB" id="C5E397"/>
<protein>
    <submittedName>
        <fullName evidence="2">KLTH0H11506p</fullName>
    </submittedName>
</protein>
<dbReference type="GeneID" id="8294703"/>
<organism evidence="2 3">
    <name type="scientific">Lachancea thermotolerans (strain ATCC 56472 / CBS 6340 / NRRL Y-8284)</name>
    <name type="common">Yeast</name>
    <name type="synonym">Kluyveromyces thermotolerans</name>
    <dbReference type="NCBI Taxonomy" id="559295"/>
    <lineage>
        <taxon>Eukaryota</taxon>
        <taxon>Fungi</taxon>
        <taxon>Dikarya</taxon>
        <taxon>Ascomycota</taxon>
        <taxon>Saccharomycotina</taxon>
        <taxon>Saccharomycetes</taxon>
        <taxon>Saccharomycetales</taxon>
        <taxon>Saccharomycetaceae</taxon>
        <taxon>Lachancea</taxon>
    </lineage>
</organism>
<dbReference type="RefSeq" id="XP_002556370.1">
    <property type="nucleotide sequence ID" value="XM_002556324.1"/>
</dbReference>
<feature type="region of interest" description="Disordered" evidence="1">
    <location>
        <begin position="1"/>
        <end position="39"/>
    </location>
</feature>
<dbReference type="KEGG" id="lth:KLTH0H11506g"/>
<feature type="compositionally biased region" description="Acidic residues" evidence="1">
    <location>
        <begin position="263"/>
        <end position="283"/>
    </location>
</feature>
<feature type="compositionally biased region" description="Basic and acidic residues" evidence="1">
    <location>
        <begin position="138"/>
        <end position="148"/>
    </location>
</feature>
<name>C5E397_LACTC</name>
<feature type="compositionally biased region" description="Basic residues" evidence="1">
    <location>
        <begin position="93"/>
        <end position="104"/>
    </location>
</feature>
<proteinExistence type="predicted"/>
<dbReference type="eggNOG" id="ENOG502S0IJ">
    <property type="taxonomic scope" value="Eukaryota"/>
</dbReference>
<keyword evidence="3" id="KW-1185">Reference proteome</keyword>
<dbReference type="OMA" id="DARMYST"/>
<dbReference type="EMBL" id="CU928180">
    <property type="protein sequence ID" value="CAR30508.1"/>
    <property type="molecule type" value="Genomic_DNA"/>
</dbReference>
<sequence>MERSSTPSLVGVSVRSINDSNNPDFKGNRGPSVAEARSSPQLLEKIHSSTQLNKLSSAYTTVDELNREGALLTDDNDVDLDKVVQGDTEGASGRRKVLLRRKKNNSSSSKMPSSSSLSVSSMMSPSRSRSSLVTSTDPVHDHASEGEARAGAATADNEDRIRNSYGEFIPNRSHRPHLAGGESYQSTQNDSTGEDADAERPGRSSKREDASRGYLRSLSRSLSRDPQKKAHDQEQEDARMYSTNNYRISQLDLENAPHVIKEEIEEEQDQGALMDDEGNEEYSEPLRESASKQLDNDKLQEGDH</sequence>
<accession>C5E397</accession>
<gene>
    <name evidence="2" type="ordered locus">KLTH0H11506g</name>
</gene>
<dbReference type="InParanoid" id="C5E397"/>
<feature type="region of interest" description="Disordered" evidence="1">
    <location>
        <begin position="85"/>
        <end position="304"/>
    </location>
</feature>
<reference evidence="2 3" key="1">
    <citation type="journal article" date="2009" name="Genome Res.">
        <title>Comparative genomics of protoploid Saccharomycetaceae.</title>
        <authorList>
            <consortium name="The Genolevures Consortium"/>
            <person name="Souciet J.-L."/>
            <person name="Dujon B."/>
            <person name="Gaillardin C."/>
            <person name="Johnston M."/>
            <person name="Baret P.V."/>
            <person name="Cliften P."/>
            <person name="Sherman D.J."/>
            <person name="Weissenbach J."/>
            <person name="Westhof E."/>
            <person name="Wincker P."/>
            <person name="Jubin C."/>
            <person name="Poulain J."/>
            <person name="Barbe V."/>
            <person name="Segurens B."/>
            <person name="Artiguenave F."/>
            <person name="Anthouard V."/>
            <person name="Vacherie B."/>
            <person name="Val M.-E."/>
            <person name="Fulton R.S."/>
            <person name="Minx P."/>
            <person name="Wilson R."/>
            <person name="Durrens P."/>
            <person name="Jean G."/>
            <person name="Marck C."/>
            <person name="Martin T."/>
            <person name="Nikolski M."/>
            <person name="Rolland T."/>
            <person name="Seret M.-L."/>
            <person name="Casaregola S."/>
            <person name="Despons L."/>
            <person name="Fairhead C."/>
            <person name="Fischer G."/>
            <person name="Lafontaine I."/>
            <person name="Leh V."/>
            <person name="Lemaire M."/>
            <person name="de Montigny J."/>
            <person name="Neuveglise C."/>
            <person name="Thierry A."/>
            <person name="Blanc-Lenfle I."/>
            <person name="Bleykasten C."/>
            <person name="Diffels J."/>
            <person name="Fritsch E."/>
            <person name="Frangeul L."/>
            <person name="Goeffon A."/>
            <person name="Jauniaux N."/>
            <person name="Kachouri-Lafond R."/>
            <person name="Payen C."/>
            <person name="Potier S."/>
            <person name="Pribylova L."/>
            <person name="Ozanne C."/>
            <person name="Richard G.-F."/>
            <person name="Sacerdot C."/>
            <person name="Straub M.-L."/>
            <person name="Talla E."/>
        </authorList>
    </citation>
    <scope>NUCLEOTIDE SEQUENCE [LARGE SCALE GENOMIC DNA]</scope>
    <source>
        <strain evidence="3">ATCC 56472 / CBS 6340 / NRRL Y-8284</strain>
    </source>
</reference>
<feature type="compositionally biased region" description="Basic and acidic residues" evidence="1">
    <location>
        <begin position="222"/>
        <end position="239"/>
    </location>
</feature>
<dbReference type="FunCoup" id="C5E397">
    <property type="interactions" value="76"/>
</dbReference>
<feature type="compositionally biased region" description="Basic and acidic residues" evidence="1">
    <location>
        <begin position="198"/>
        <end position="211"/>
    </location>
</feature>
<evidence type="ECO:0000256" key="1">
    <source>
        <dbReference type="SAM" id="MobiDB-lite"/>
    </source>
</evidence>
<feature type="compositionally biased region" description="Basic and acidic residues" evidence="1">
    <location>
        <begin position="284"/>
        <end position="304"/>
    </location>
</feature>
<evidence type="ECO:0000313" key="3">
    <source>
        <dbReference type="Proteomes" id="UP000002036"/>
    </source>
</evidence>
<evidence type="ECO:0000313" key="2">
    <source>
        <dbReference type="EMBL" id="CAR30508.1"/>
    </source>
</evidence>
<feature type="compositionally biased region" description="Low complexity" evidence="1">
    <location>
        <begin position="105"/>
        <end position="136"/>
    </location>
</feature>